<organism evidence="2 3">
    <name type="scientific">Nonomuraea rosea</name>
    <dbReference type="NCBI Taxonomy" id="638574"/>
    <lineage>
        <taxon>Bacteria</taxon>
        <taxon>Bacillati</taxon>
        <taxon>Actinomycetota</taxon>
        <taxon>Actinomycetes</taxon>
        <taxon>Streptosporangiales</taxon>
        <taxon>Streptosporangiaceae</taxon>
        <taxon>Nonomuraea</taxon>
    </lineage>
</organism>
<proteinExistence type="predicted"/>
<evidence type="ECO:0000313" key="2">
    <source>
        <dbReference type="EMBL" id="GAA3618159.1"/>
    </source>
</evidence>
<evidence type="ECO:0000259" key="1">
    <source>
        <dbReference type="Pfam" id="PF01526"/>
    </source>
</evidence>
<dbReference type="EMBL" id="BAABDQ010000057">
    <property type="protein sequence ID" value="GAA3618159.1"/>
    <property type="molecule type" value="Genomic_DNA"/>
</dbReference>
<comment type="caution">
    <text evidence="2">The sequence shown here is derived from an EMBL/GenBank/DDBJ whole genome shotgun (WGS) entry which is preliminary data.</text>
</comment>
<dbReference type="RefSeq" id="WP_345578055.1">
    <property type="nucleotide sequence ID" value="NZ_BAABDQ010000057.1"/>
</dbReference>
<evidence type="ECO:0000313" key="3">
    <source>
        <dbReference type="Proteomes" id="UP001500630"/>
    </source>
</evidence>
<dbReference type="Proteomes" id="UP001500630">
    <property type="component" value="Unassembled WGS sequence"/>
</dbReference>
<dbReference type="Pfam" id="PF01526">
    <property type="entry name" value="DDE_Tnp_Tn3"/>
    <property type="match status" value="1"/>
</dbReference>
<feature type="domain" description="Tn3 transposase DDE" evidence="1">
    <location>
        <begin position="9"/>
        <end position="82"/>
    </location>
</feature>
<name>A0ABP6ZT11_9ACTN</name>
<accession>A0ABP6ZT11</accession>
<keyword evidence="3" id="KW-1185">Reference proteome</keyword>
<protein>
    <recommendedName>
        <fullName evidence="1">Tn3 transposase DDE domain-containing protein</fullName>
    </recommendedName>
</protein>
<dbReference type="InterPro" id="IPR002513">
    <property type="entry name" value="Tn3_Tnp_DDE_dom"/>
</dbReference>
<gene>
    <name evidence="2" type="ORF">GCM10022419_124620</name>
</gene>
<reference evidence="3" key="1">
    <citation type="journal article" date="2019" name="Int. J. Syst. Evol. Microbiol.">
        <title>The Global Catalogue of Microorganisms (GCM) 10K type strain sequencing project: providing services to taxonomists for standard genome sequencing and annotation.</title>
        <authorList>
            <consortium name="The Broad Institute Genomics Platform"/>
            <consortium name="The Broad Institute Genome Sequencing Center for Infectious Disease"/>
            <person name="Wu L."/>
            <person name="Ma J."/>
        </authorList>
    </citation>
    <scope>NUCLEOTIDE SEQUENCE [LARGE SCALE GENOMIC DNA]</scope>
    <source>
        <strain evidence="3">JCM 17326</strain>
    </source>
</reference>
<sequence length="107" mass="11933">MIKVAKCREYGKAGDLTGDDREHVKVSALALHLVQAAIVYLVNTRMVQIVPAEPKWQKKLTDADRRGLSALFWSHLNLYGKFELDMSKQLDLGPGPSAEVQQSDDPL</sequence>